<dbReference type="RefSeq" id="WP_089884355.1">
    <property type="nucleotide sequence ID" value="NZ_FNPF01000013.1"/>
</dbReference>
<evidence type="ECO:0000313" key="2">
    <source>
        <dbReference type="Proteomes" id="UP000199286"/>
    </source>
</evidence>
<dbReference type="EMBL" id="FNPF01000013">
    <property type="protein sequence ID" value="SDY65175.1"/>
    <property type="molecule type" value="Genomic_DNA"/>
</dbReference>
<protein>
    <submittedName>
        <fullName evidence="1">Uncharacterized protein</fullName>
    </submittedName>
</protein>
<reference evidence="1 2" key="1">
    <citation type="submission" date="2016-10" db="EMBL/GenBank/DDBJ databases">
        <authorList>
            <person name="de Groot N.N."/>
        </authorList>
    </citation>
    <scope>NUCLEOTIDE SEQUENCE [LARGE SCALE GENOMIC DNA]</scope>
    <source>
        <strain evidence="1 2">DSM 26880</strain>
    </source>
</reference>
<dbReference type="OrthoDB" id="9763644at2"/>
<dbReference type="Proteomes" id="UP000199286">
    <property type="component" value="Unassembled WGS sequence"/>
</dbReference>
<proteinExistence type="predicted"/>
<sequence length="1113" mass="123074">MATEKLTENAFTRAGENVHDLKECEVIPLDEYREKIRAHVPKTSLNDAEIIGTESDGFEEFLNRKATFLLGEMWGARDRRNTQDGQWSPTELTWGQWIAGQPGNRKKPAWGFSRHPIGRYKAGSCIVLGSSVEGARKAKAMDTMFAMGLDVDSGASLGETLEKLQELGVFCLVYSSYNHGKRGIELKRDDVLRKLQIARDPTDEEVRQYLRAHDKNRYEDSFVDAVTIADQKHQTAGGVKIVLDTPPLDKFRLIFPLAEPVKLIDLGDTQDGALAVWEDKVTGLARNVLGVHFDTSCTDPSRLFYTARHPKGAEWYAAIVQGAPLSFDGIKPMRKSAYTGNRDLNAFTMAGGQGDERPQCVTPSGKSLNDWHSDGGKNRFMLADLMETLCPDKIRHSGGEASGHVHTECPFEHEHGSEGGTATMAINCLDSQNEYWTWFCHHDACQGRHKLQFLEEALRAGWFEERALYDVDQGFMLEVADGETDPFAPLPGAIGDETKTPEERAQAFDTTHSQADIEKFIKALFREGVDLTTQANVTAILAKVTNLGKRELKKFWKELEDEKRKAERAKKRDDQPTGIFITEPAPVLTQYALNCIKTANDAAPFLFEYIEKPTIVRRGRLMTLDPDGKRHQLGKVATFLRPTGDELQHIYPPWDVVNDVFASDLKDFTLPLRGVVDTPFFAADGALVTSNGYHAGSQIFLDSELVLAGVSAHPTREEAQDAARFIVEECLADFPLGGLSRQEIMDQTFTESGVPAVANTLAFILLPFARTMIHGPTPGHVINKPAPGTGAGFLVDVCTTISSGAPAPALAMPKNADELAKTLGAVLMDGEAVIFFDNINHEMDSPDLASAMTSPHTGFKLRILGKTQTALVRVLTSWAFAANTLTMSPELLRRCILIDLDRKAVDPEKYVPEGGWRHRDVREWTRNSRAKLVHACLTIIQRWVAEGMTRSEDTLASFENWAGIMGGILAASGVGGFMGNQSALTDLSDGRDDELAHVVQAVAQAMHGIDGARLFIGSKTDEETAKGRFGLFDLLHAMDETPRLDQWGYRETFTGDGVEVEYHNTRKAGVRFKAAAKRTYRVTLGGVAYSARFEQEHDGHANAKCYRLDLTPQ</sequence>
<dbReference type="AlphaFoldDB" id="A0A1H3LMV5"/>
<dbReference type="STRING" id="321339.SAMN05444340_11379"/>
<evidence type="ECO:0000313" key="1">
    <source>
        <dbReference type="EMBL" id="SDY65175.1"/>
    </source>
</evidence>
<gene>
    <name evidence="1" type="ORF">SAMN05444340_11379</name>
</gene>
<name>A0A1H3LMV5_9RHOB</name>
<accession>A0A1H3LMV5</accession>
<keyword evidence="2" id="KW-1185">Reference proteome</keyword>
<organism evidence="1 2">
    <name type="scientific">Citreimonas salinaria</name>
    <dbReference type="NCBI Taxonomy" id="321339"/>
    <lineage>
        <taxon>Bacteria</taxon>
        <taxon>Pseudomonadati</taxon>
        <taxon>Pseudomonadota</taxon>
        <taxon>Alphaproteobacteria</taxon>
        <taxon>Rhodobacterales</taxon>
        <taxon>Roseobacteraceae</taxon>
        <taxon>Citreimonas</taxon>
    </lineage>
</organism>